<protein>
    <submittedName>
        <fullName evidence="2">Uncharacterized protein</fullName>
    </submittedName>
</protein>
<name>A0A2P2NZC5_RHIMU</name>
<reference evidence="2" key="1">
    <citation type="submission" date="2018-02" db="EMBL/GenBank/DDBJ databases">
        <title>Rhizophora mucronata_Transcriptome.</title>
        <authorList>
            <person name="Meera S.P."/>
            <person name="Sreeshan A."/>
            <person name="Augustine A."/>
        </authorList>
    </citation>
    <scope>NUCLEOTIDE SEQUENCE</scope>
    <source>
        <tissue evidence="2">Leaf</tissue>
    </source>
</reference>
<dbReference type="EMBL" id="GGEC01067329">
    <property type="protein sequence ID" value="MBX47813.1"/>
    <property type="molecule type" value="Transcribed_RNA"/>
</dbReference>
<dbReference type="AlphaFoldDB" id="A0A2P2NZC5"/>
<evidence type="ECO:0000256" key="1">
    <source>
        <dbReference type="SAM" id="Phobius"/>
    </source>
</evidence>
<evidence type="ECO:0000313" key="2">
    <source>
        <dbReference type="EMBL" id="MBX47813.1"/>
    </source>
</evidence>
<sequence>MGITVWLSSFNHFFTCITGVTEALLPIWLKLETRYLSYILSSQ</sequence>
<keyword evidence="1" id="KW-0812">Transmembrane</keyword>
<organism evidence="2">
    <name type="scientific">Rhizophora mucronata</name>
    <name type="common">Asiatic mangrove</name>
    <dbReference type="NCBI Taxonomy" id="61149"/>
    <lineage>
        <taxon>Eukaryota</taxon>
        <taxon>Viridiplantae</taxon>
        <taxon>Streptophyta</taxon>
        <taxon>Embryophyta</taxon>
        <taxon>Tracheophyta</taxon>
        <taxon>Spermatophyta</taxon>
        <taxon>Magnoliopsida</taxon>
        <taxon>eudicotyledons</taxon>
        <taxon>Gunneridae</taxon>
        <taxon>Pentapetalae</taxon>
        <taxon>rosids</taxon>
        <taxon>fabids</taxon>
        <taxon>Malpighiales</taxon>
        <taxon>Rhizophoraceae</taxon>
        <taxon>Rhizophora</taxon>
    </lineage>
</organism>
<proteinExistence type="predicted"/>
<feature type="transmembrane region" description="Helical" evidence="1">
    <location>
        <begin position="12"/>
        <end position="29"/>
    </location>
</feature>
<accession>A0A2P2NZC5</accession>
<keyword evidence="1" id="KW-0472">Membrane</keyword>
<keyword evidence="1" id="KW-1133">Transmembrane helix</keyword>